<comment type="similarity">
    <text evidence="2">Belongs to the NAD(P)-dependent epimerase/dehydratase family. GDP-mannose 4,6-dehydratase subfamily.</text>
</comment>
<dbReference type="InterPro" id="IPR036291">
    <property type="entry name" value="NAD(P)-bd_dom_sf"/>
</dbReference>
<reference evidence="6" key="1">
    <citation type="journal article" date="2015" name="Nature">
        <title>Complex archaea that bridge the gap between prokaryotes and eukaryotes.</title>
        <authorList>
            <person name="Spang A."/>
            <person name="Saw J.H."/>
            <person name="Jorgensen S.L."/>
            <person name="Zaremba-Niedzwiedzka K."/>
            <person name="Martijn J."/>
            <person name="Lind A.E."/>
            <person name="van Eijk R."/>
            <person name="Schleper C."/>
            <person name="Guy L."/>
            <person name="Ettema T.J."/>
        </authorList>
    </citation>
    <scope>NUCLEOTIDE SEQUENCE</scope>
</reference>
<comment type="cofactor">
    <cofactor evidence="1">
        <name>NADP(+)</name>
        <dbReference type="ChEBI" id="CHEBI:58349"/>
    </cofactor>
</comment>
<dbReference type="EMBL" id="LAZR01017310">
    <property type="protein sequence ID" value="KKM00958.1"/>
    <property type="molecule type" value="Genomic_DNA"/>
</dbReference>
<protein>
    <recommendedName>
        <fullName evidence="3">GDP-mannose 4,6-dehydratase</fullName>
        <ecNumber evidence="3">4.2.1.47</ecNumber>
    </recommendedName>
</protein>
<keyword evidence="4" id="KW-0456">Lyase</keyword>
<sequence>MSKTKVAICTGISGQDGSYLAEYLLANDYEVHGIVRRHSVAENQQYRLEHIKTALHVHYGDLLDPASLANILQDVKPDEIYNLAAQSHVRISFDIPVFTAQVNALGVLNLLEAYRNICPPAKFYQASSSEMFGLSIDEDGFQRESTPMNPTSPYGCAKVFAYNLVRHYRRAYGLHACNGILFNHESPRRASNFVTSKAIKTACMIKLGQANKLELGNMDSYRDWGHSKDYVKAMHLIINHDVADDFVVSTMEAHSVREMCDFVFGHLGLNYKDYVVQNPKYMRAEELPYLKGDSTKIRDTLGWKPDYTFETLMEEMINYWMKTLQL</sequence>
<feature type="domain" description="NAD(P)-binding" evidence="5">
    <location>
        <begin position="10"/>
        <end position="316"/>
    </location>
</feature>
<evidence type="ECO:0000256" key="4">
    <source>
        <dbReference type="ARBA" id="ARBA00023239"/>
    </source>
</evidence>
<dbReference type="EC" id="4.2.1.47" evidence="3"/>
<dbReference type="InterPro" id="IPR006368">
    <property type="entry name" value="GDP_Man_deHydtase"/>
</dbReference>
<dbReference type="InterPro" id="IPR016040">
    <property type="entry name" value="NAD(P)-bd_dom"/>
</dbReference>
<gene>
    <name evidence="6" type="ORF">LCGC14_1799230</name>
</gene>
<organism evidence="6">
    <name type="scientific">marine sediment metagenome</name>
    <dbReference type="NCBI Taxonomy" id="412755"/>
    <lineage>
        <taxon>unclassified sequences</taxon>
        <taxon>metagenomes</taxon>
        <taxon>ecological metagenomes</taxon>
    </lineage>
</organism>
<name>A0A0F9JPS2_9ZZZZ</name>
<dbReference type="SUPFAM" id="SSF51735">
    <property type="entry name" value="NAD(P)-binding Rossmann-fold domains"/>
    <property type="match status" value="1"/>
</dbReference>
<evidence type="ECO:0000259" key="5">
    <source>
        <dbReference type="Pfam" id="PF16363"/>
    </source>
</evidence>
<evidence type="ECO:0000256" key="2">
    <source>
        <dbReference type="ARBA" id="ARBA00009263"/>
    </source>
</evidence>
<dbReference type="CDD" id="cd05260">
    <property type="entry name" value="GDP_MD_SDR_e"/>
    <property type="match status" value="1"/>
</dbReference>
<dbReference type="PANTHER" id="PTHR43715">
    <property type="entry name" value="GDP-MANNOSE 4,6-DEHYDRATASE"/>
    <property type="match status" value="1"/>
</dbReference>
<dbReference type="GO" id="GO:0042351">
    <property type="term" value="P:'de novo' GDP-L-fucose biosynthetic process"/>
    <property type="evidence" value="ECO:0007669"/>
    <property type="project" value="TreeGrafter"/>
</dbReference>
<dbReference type="AlphaFoldDB" id="A0A0F9JPS2"/>
<accession>A0A0F9JPS2</accession>
<comment type="caution">
    <text evidence="6">The sequence shown here is derived from an EMBL/GenBank/DDBJ whole genome shotgun (WGS) entry which is preliminary data.</text>
</comment>
<dbReference type="Gene3D" id="3.90.25.10">
    <property type="entry name" value="UDP-galactose 4-epimerase, domain 1"/>
    <property type="match status" value="1"/>
</dbReference>
<dbReference type="Pfam" id="PF16363">
    <property type="entry name" value="GDP_Man_Dehyd"/>
    <property type="match status" value="1"/>
</dbReference>
<proteinExistence type="inferred from homology"/>
<dbReference type="FunFam" id="3.40.50.720:FF:000924">
    <property type="entry name" value="GDP-mannose 4,6 dehydratase"/>
    <property type="match status" value="1"/>
</dbReference>
<evidence type="ECO:0000256" key="3">
    <source>
        <dbReference type="ARBA" id="ARBA00011989"/>
    </source>
</evidence>
<dbReference type="Gene3D" id="3.40.50.720">
    <property type="entry name" value="NAD(P)-binding Rossmann-like Domain"/>
    <property type="match status" value="1"/>
</dbReference>
<dbReference type="PANTHER" id="PTHR43715:SF1">
    <property type="entry name" value="GDP-MANNOSE 4,6 DEHYDRATASE"/>
    <property type="match status" value="1"/>
</dbReference>
<evidence type="ECO:0000256" key="1">
    <source>
        <dbReference type="ARBA" id="ARBA00001937"/>
    </source>
</evidence>
<dbReference type="GO" id="GO:0008446">
    <property type="term" value="F:GDP-mannose 4,6-dehydratase activity"/>
    <property type="evidence" value="ECO:0007669"/>
    <property type="project" value="UniProtKB-EC"/>
</dbReference>
<evidence type="ECO:0000313" key="6">
    <source>
        <dbReference type="EMBL" id="KKM00958.1"/>
    </source>
</evidence>